<evidence type="ECO:0008006" key="4">
    <source>
        <dbReference type="Google" id="ProtNLM"/>
    </source>
</evidence>
<evidence type="ECO:0000256" key="1">
    <source>
        <dbReference type="SAM" id="Phobius"/>
    </source>
</evidence>
<feature type="transmembrane region" description="Helical" evidence="1">
    <location>
        <begin position="12"/>
        <end position="40"/>
    </location>
</feature>
<feature type="transmembrane region" description="Helical" evidence="1">
    <location>
        <begin position="79"/>
        <end position="101"/>
    </location>
</feature>
<dbReference type="Proteomes" id="UP000198727">
    <property type="component" value="Unassembled WGS sequence"/>
</dbReference>
<dbReference type="AlphaFoldDB" id="A0A1I5PVA2"/>
<feature type="transmembrane region" description="Helical" evidence="1">
    <location>
        <begin position="107"/>
        <end position="128"/>
    </location>
</feature>
<sequence length="150" mass="14339">MAVSGRPGPAAPATAVAAGVLALLGALFHLIGVVGGVLALSRGATTAAVVATLVGNVVLVALLAGGALLLLTRRPAGRVLVAAGSGLAVLLYVLAAVFGTAVGDARLVGAAVLLLGVPALATLVLATVPATGRWLAEGPASTYPPPGDGW</sequence>
<gene>
    <name evidence="2" type="ORF">SAMN05421810_102413</name>
</gene>
<keyword evidence="3" id="KW-1185">Reference proteome</keyword>
<reference evidence="3" key="1">
    <citation type="submission" date="2016-10" db="EMBL/GenBank/DDBJ databases">
        <authorList>
            <person name="Varghese N."/>
            <person name="Submissions S."/>
        </authorList>
    </citation>
    <scope>NUCLEOTIDE SEQUENCE [LARGE SCALE GENOMIC DNA]</scope>
    <source>
        <strain evidence="3">CGMCC 4.5579</strain>
    </source>
</reference>
<organism evidence="2 3">
    <name type="scientific">Amycolatopsis arida</name>
    <dbReference type="NCBI Taxonomy" id="587909"/>
    <lineage>
        <taxon>Bacteria</taxon>
        <taxon>Bacillati</taxon>
        <taxon>Actinomycetota</taxon>
        <taxon>Actinomycetes</taxon>
        <taxon>Pseudonocardiales</taxon>
        <taxon>Pseudonocardiaceae</taxon>
        <taxon>Amycolatopsis</taxon>
    </lineage>
</organism>
<name>A0A1I5PVA2_9PSEU</name>
<proteinExistence type="predicted"/>
<dbReference type="RefSeq" id="WP_092529178.1">
    <property type="nucleotide sequence ID" value="NZ_FOWW01000002.1"/>
</dbReference>
<keyword evidence="1" id="KW-1133">Transmembrane helix</keyword>
<accession>A0A1I5PVA2</accession>
<keyword evidence="1" id="KW-0472">Membrane</keyword>
<evidence type="ECO:0000313" key="3">
    <source>
        <dbReference type="Proteomes" id="UP000198727"/>
    </source>
</evidence>
<feature type="transmembrane region" description="Helical" evidence="1">
    <location>
        <begin position="46"/>
        <end position="72"/>
    </location>
</feature>
<evidence type="ECO:0000313" key="2">
    <source>
        <dbReference type="EMBL" id="SFP38038.1"/>
    </source>
</evidence>
<keyword evidence="1" id="KW-0812">Transmembrane</keyword>
<dbReference type="EMBL" id="FOWW01000002">
    <property type="protein sequence ID" value="SFP38038.1"/>
    <property type="molecule type" value="Genomic_DNA"/>
</dbReference>
<protein>
    <recommendedName>
        <fullName evidence="4">Integral membrane protein</fullName>
    </recommendedName>
</protein>
<dbReference type="STRING" id="587909.SAMN05421810_102413"/>